<dbReference type="SUPFAM" id="SSF52172">
    <property type="entry name" value="CheY-like"/>
    <property type="match status" value="1"/>
</dbReference>
<dbReference type="InterPro" id="IPR001789">
    <property type="entry name" value="Sig_transdc_resp-reg_receiver"/>
</dbReference>
<dbReference type="CDD" id="cd17535">
    <property type="entry name" value="REC_NarL-like"/>
    <property type="match status" value="1"/>
</dbReference>
<feature type="modified residue" description="4-aspartylphosphate" evidence="2">
    <location>
        <position position="55"/>
    </location>
</feature>
<evidence type="ECO:0000256" key="1">
    <source>
        <dbReference type="ARBA" id="ARBA00022553"/>
    </source>
</evidence>
<evidence type="ECO:0000313" key="6">
    <source>
        <dbReference type="Proteomes" id="UP000256561"/>
    </source>
</evidence>
<dbReference type="InterPro" id="IPR000792">
    <property type="entry name" value="Tscrpt_reg_LuxR_C"/>
</dbReference>
<keyword evidence="6" id="KW-1185">Reference proteome</keyword>
<dbReference type="CDD" id="cd06170">
    <property type="entry name" value="LuxR_C_like"/>
    <property type="match status" value="1"/>
</dbReference>
<dbReference type="InterPro" id="IPR058245">
    <property type="entry name" value="NreC/VraR/RcsB-like_REC"/>
</dbReference>
<dbReference type="Gene3D" id="3.40.50.2300">
    <property type="match status" value="1"/>
</dbReference>
<protein>
    <submittedName>
        <fullName evidence="5">DNA-binding response regulator</fullName>
    </submittedName>
</protein>
<dbReference type="PROSITE" id="PS00622">
    <property type="entry name" value="HTH_LUXR_1"/>
    <property type="match status" value="1"/>
</dbReference>
<dbReference type="PROSITE" id="PS50043">
    <property type="entry name" value="HTH_LUXR_2"/>
    <property type="match status" value="1"/>
</dbReference>
<feature type="domain" description="Response regulatory" evidence="4">
    <location>
        <begin position="3"/>
        <end position="120"/>
    </location>
</feature>
<dbReference type="PANTHER" id="PTHR45566:SF1">
    <property type="entry name" value="HTH-TYPE TRANSCRIPTIONAL REGULATOR YHJB-RELATED"/>
    <property type="match status" value="1"/>
</dbReference>
<reference evidence="6" key="1">
    <citation type="submission" date="2018-08" db="EMBL/GenBank/DDBJ databases">
        <authorList>
            <person name="Zhang J."/>
            <person name="Du Z.-J."/>
        </authorList>
    </citation>
    <scope>NUCLEOTIDE SEQUENCE [LARGE SCALE GENOMIC DNA]</scope>
    <source>
        <strain evidence="6">KCTC 52655</strain>
    </source>
</reference>
<dbReference type="OrthoDB" id="9814495at2"/>
<organism evidence="5 6">
    <name type="scientific">Alteromonas aestuariivivens</name>
    <dbReference type="NCBI Taxonomy" id="1938339"/>
    <lineage>
        <taxon>Bacteria</taxon>
        <taxon>Pseudomonadati</taxon>
        <taxon>Pseudomonadota</taxon>
        <taxon>Gammaproteobacteria</taxon>
        <taxon>Alteromonadales</taxon>
        <taxon>Alteromonadaceae</taxon>
        <taxon>Alteromonas/Salinimonas group</taxon>
        <taxon>Alteromonas</taxon>
    </lineage>
</organism>
<accession>A0A3D8MAE9</accession>
<keyword evidence="5" id="KW-0238">DNA-binding</keyword>
<dbReference type="PANTHER" id="PTHR45566">
    <property type="entry name" value="HTH-TYPE TRANSCRIPTIONAL REGULATOR YHJB-RELATED"/>
    <property type="match status" value="1"/>
</dbReference>
<dbReference type="Pfam" id="PF00072">
    <property type="entry name" value="Response_reg"/>
    <property type="match status" value="1"/>
</dbReference>
<comment type="caution">
    <text evidence="5">The sequence shown here is derived from an EMBL/GenBank/DDBJ whole genome shotgun (WGS) entry which is preliminary data.</text>
</comment>
<dbReference type="Proteomes" id="UP000256561">
    <property type="component" value="Unassembled WGS sequence"/>
</dbReference>
<keyword evidence="1 2" id="KW-0597">Phosphoprotein</keyword>
<evidence type="ECO:0000256" key="2">
    <source>
        <dbReference type="PROSITE-ProRule" id="PRU00169"/>
    </source>
</evidence>
<dbReference type="PROSITE" id="PS50110">
    <property type="entry name" value="RESPONSE_REGULATORY"/>
    <property type="match status" value="1"/>
</dbReference>
<proteinExistence type="predicted"/>
<dbReference type="GO" id="GO:0003677">
    <property type="term" value="F:DNA binding"/>
    <property type="evidence" value="ECO:0007669"/>
    <property type="project" value="UniProtKB-KW"/>
</dbReference>
<dbReference type="GO" id="GO:0000160">
    <property type="term" value="P:phosphorelay signal transduction system"/>
    <property type="evidence" value="ECO:0007669"/>
    <property type="project" value="InterPro"/>
</dbReference>
<evidence type="ECO:0000259" key="3">
    <source>
        <dbReference type="PROSITE" id="PS50043"/>
    </source>
</evidence>
<gene>
    <name evidence="5" type="ORF">DXV75_04645</name>
</gene>
<dbReference type="GO" id="GO:0006355">
    <property type="term" value="P:regulation of DNA-templated transcription"/>
    <property type="evidence" value="ECO:0007669"/>
    <property type="project" value="InterPro"/>
</dbReference>
<dbReference type="AlphaFoldDB" id="A0A3D8MAE9"/>
<dbReference type="RefSeq" id="WP_115592236.1">
    <property type="nucleotide sequence ID" value="NZ_QRHA01000003.1"/>
</dbReference>
<dbReference type="SMART" id="SM00448">
    <property type="entry name" value="REC"/>
    <property type="match status" value="1"/>
</dbReference>
<dbReference type="PRINTS" id="PR00038">
    <property type="entry name" value="HTHLUXR"/>
</dbReference>
<sequence>MAVILVADDHPLFREALTGALSPHFKGTRFLQADSLTSMMAELSSNPGIDLLLLDLSMPGAEGFVGLSSVRQAYPNLPVAVISANEAIETAAQVMNLGAQGFIPKSTPTAEIAEAISLISRKEQWLPQGFRERLREIEHELCDTVQRFRQLTPKQMRVLGYVRRGLMNKQIAHEMNVTEATIKAHISAVLRKLDIRSRTQAVLLMNKHNIDFEPRSGKSA</sequence>
<evidence type="ECO:0000259" key="4">
    <source>
        <dbReference type="PROSITE" id="PS50110"/>
    </source>
</evidence>
<dbReference type="InterPro" id="IPR051015">
    <property type="entry name" value="EvgA-like"/>
</dbReference>
<dbReference type="InterPro" id="IPR011006">
    <property type="entry name" value="CheY-like_superfamily"/>
</dbReference>
<evidence type="ECO:0000313" key="5">
    <source>
        <dbReference type="EMBL" id="RDV27334.1"/>
    </source>
</evidence>
<dbReference type="Pfam" id="PF00196">
    <property type="entry name" value="GerE"/>
    <property type="match status" value="1"/>
</dbReference>
<dbReference type="SMART" id="SM00421">
    <property type="entry name" value="HTH_LUXR"/>
    <property type="match status" value="1"/>
</dbReference>
<feature type="domain" description="HTH luxR-type" evidence="3">
    <location>
        <begin position="144"/>
        <end position="209"/>
    </location>
</feature>
<dbReference type="EMBL" id="QRHA01000003">
    <property type="protein sequence ID" value="RDV27334.1"/>
    <property type="molecule type" value="Genomic_DNA"/>
</dbReference>
<name>A0A3D8MAE9_9ALTE</name>